<evidence type="ECO:0000313" key="13">
    <source>
        <dbReference type="EMBL" id="EHL31737.1"/>
    </source>
</evidence>
<comment type="similarity">
    <text evidence="2 11">Belongs to the guanylate kinase family.</text>
</comment>
<dbReference type="FunFam" id="3.30.63.10:FF:000002">
    <property type="entry name" value="Guanylate kinase 1"/>
    <property type="match status" value="1"/>
</dbReference>
<feature type="domain" description="Guanylate kinase-like" evidence="12">
    <location>
        <begin position="6"/>
        <end position="184"/>
    </location>
</feature>
<feature type="binding site" evidence="11">
    <location>
        <begin position="13"/>
        <end position="20"/>
    </location>
    <ligand>
        <name>ATP</name>
        <dbReference type="ChEBI" id="CHEBI:30616"/>
    </ligand>
</feature>
<dbReference type="PROSITE" id="PS00856">
    <property type="entry name" value="GUANYLATE_KINASE_1"/>
    <property type="match status" value="1"/>
</dbReference>
<dbReference type="PROSITE" id="PS50052">
    <property type="entry name" value="GUANYLATE_KINASE_2"/>
    <property type="match status" value="1"/>
</dbReference>
<dbReference type="InterPro" id="IPR008145">
    <property type="entry name" value="GK/Ca_channel_bsu"/>
</dbReference>
<evidence type="ECO:0000256" key="11">
    <source>
        <dbReference type="HAMAP-Rule" id="MF_00328"/>
    </source>
</evidence>
<evidence type="ECO:0000256" key="6">
    <source>
        <dbReference type="ARBA" id="ARBA00022679"/>
    </source>
</evidence>
<dbReference type="EC" id="2.7.4.8" evidence="3 11"/>
<evidence type="ECO:0000256" key="3">
    <source>
        <dbReference type="ARBA" id="ARBA00012961"/>
    </source>
</evidence>
<dbReference type="eggNOG" id="COG0194">
    <property type="taxonomic scope" value="Bacteria"/>
</dbReference>
<evidence type="ECO:0000256" key="5">
    <source>
        <dbReference type="ARBA" id="ARBA00022490"/>
    </source>
</evidence>
<dbReference type="FunFam" id="3.40.50.300:FF:000084">
    <property type="entry name" value="Guanylate kinase"/>
    <property type="match status" value="1"/>
</dbReference>
<keyword evidence="7 11" id="KW-0547">Nucleotide-binding</keyword>
<dbReference type="EMBL" id="JH413811">
    <property type="protein sequence ID" value="EHL31737.1"/>
    <property type="molecule type" value="Genomic_DNA"/>
</dbReference>
<dbReference type="Gene3D" id="3.30.63.10">
    <property type="entry name" value="Guanylate Kinase phosphate binding domain"/>
    <property type="match status" value="1"/>
</dbReference>
<dbReference type="AlphaFoldDB" id="G9EMD7"/>
<dbReference type="InParanoid" id="G9EMD7"/>
<evidence type="ECO:0000256" key="1">
    <source>
        <dbReference type="ARBA" id="ARBA00004496"/>
    </source>
</evidence>
<evidence type="ECO:0000259" key="12">
    <source>
        <dbReference type="PROSITE" id="PS50052"/>
    </source>
</evidence>
<dbReference type="SMART" id="SM00072">
    <property type="entry name" value="GuKc"/>
    <property type="match status" value="1"/>
</dbReference>
<dbReference type="Pfam" id="PF00625">
    <property type="entry name" value="Guanylate_kin"/>
    <property type="match status" value="1"/>
</dbReference>
<dbReference type="PANTHER" id="PTHR23117:SF13">
    <property type="entry name" value="GUANYLATE KINASE"/>
    <property type="match status" value="1"/>
</dbReference>
<dbReference type="NCBIfam" id="TIGR03263">
    <property type="entry name" value="guanyl_kin"/>
    <property type="match status" value="1"/>
</dbReference>
<dbReference type="InterPro" id="IPR027417">
    <property type="entry name" value="P-loop_NTPase"/>
</dbReference>
<dbReference type="HOGENOM" id="CLU_001715_1_0_6"/>
<accession>G9EMD7</accession>
<dbReference type="InterPro" id="IPR008144">
    <property type="entry name" value="Guanylate_kin-like_dom"/>
</dbReference>
<evidence type="ECO:0000256" key="2">
    <source>
        <dbReference type="ARBA" id="ARBA00005790"/>
    </source>
</evidence>
<dbReference type="Gene3D" id="3.40.50.300">
    <property type="entry name" value="P-loop containing nucleotide triphosphate hydrolases"/>
    <property type="match status" value="1"/>
</dbReference>
<protein>
    <recommendedName>
        <fullName evidence="4 11">Guanylate kinase</fullName>
        <ecNumber evidence="3 11">2.7.4.8</ecNumber>
    </recommendedName>
    <alternativeName>
        <fullName evidence="10 11">GMP kinase</fullName>
    </alternativeName>
</protein>
<proteinExistence type="inferred from homology"/>
<dbReference type="CDD" id="cd00071">
    <property type="entry name" value="GMPK"/>
    <property type="match status" value="1"/>
</dbReference>
<keyword evidence="14" id="KW-1185">Reference proteome</keyword>
<dbReference type="GO" id="GO:0004385">
    <property type="term" value="F:GMP kinase activity"/>
    <property type="evidence" value="ECO:0007669"/>
    <property type="project" value="UniProtKB-UniRule"/>
</dbReference>
<name>G9EMD7_9GAMM</name>
<sequence length="208" mass="23531">MGQYSGNLFIVAAPSGGGKTSLVRNLIATLDKIEVSISHTTRAMRPGETHGVDYFFVSEEEFMAMINDHAFLEHAQVFNHLYGTSIAQINARLECGIDVVLDIDWQGAAQIKRIFPDAVSVFIIPPSIEELKQRLMNRRQDKDEVISDRMKKAQDELSHYSEFDYLIVNDTFEHAAVDLEAIVIANRLRTERQVNKQAKLLSFLMSSQ</sequence>
<evidence type="ECO:0000313" key="14">
    <source>
        <dbReference type="Proteomes" id="UP000002770"/>
    </source>
</evidence>
<dbReference type="Proteomes" id="UP000002770">
    <property type="component" value="Unassembled WGS sequence"/>
</dbReference>
<dbReference type="InterPro" id="IPR020590">
    <property type="entry name" value="Guanylate_kinase_CS"/>
</dbReference>
<dbReference type="PANTHER" id="PTHR23117">
    <property type="entry name" value="GUANYLATE KINASE-RELATED"/>
    <property type="match status" value="1"/>
</dbReference>
<evidence type="ECO:0000256" key="7">
    <source>
        <dbReference type="ARBA" id="ARBA00022741"/>
    </source>
</evidence>
<evidence type="ECO:0000256" key="10">
    <source>
        <dbReference type="ARBA" id="ARBA00030128"/>
    </source>
</evidence>
<keyword evidence="8 11" id="KW-0418">Kinase</keyword>
<comment type="function">
    <text evidence="11">Essential for recycling GMP and indirectly, cGMP.</text>
</comment>
<dbReference type="GO" id="GO:0005524">
    <property type="term" value="F:ATP binding"/>
    <property type="evidence" value="ECO:0007669"/>
    <property type="project" value="UniProtKB-UniRule"/>
</dbReference>
<evidence type="ECO:0000256" key="4">
    <source>
        <dbReference type="ARBA" id="ARBA00016296"/>
    </source>
</evidence>
<dbReference type="GO" id="GO:0005829">
    <property type="term" value="C:cytosol"/>
    <property type="evidence" value="ECO:0007669"/>
    <property type="project" value="TreeGrafter"/>
</dbReference>
<dbReference type="SUPFAM" id="SSF52540">
    <property type="entry name" value="P-loop containing nucleoside triphosphate hydrolases"/>
    <property type="match status" value="1"/>
</dbReference>
<evidence type="ECO:0000256" key="9">
    <source>
        <dbReference type="ARBA" id="ARBA00022840"/>
    </source>
</evidence>
<gene>
    <name evidence="11" type="primary">gmk</name>
    <name evidence="13" type="ORF">LDG_6403</name>
</gene>
<dbReference type="FunCoup" id="G9EMD7">
    <property type="interactions" value="452"/>
</dbReference>
<keyword evidence="9 11" id="KW-0067">ATP-binding</keyword>
<dbReference type="STRING" id="658187.LDG_6403"/>
<evidence type="ECO:0000256" key="8">
    <source>
        <dbReference type="ARBA" id="ARBA00022777"/>
    </source>
</evidence>
<organism evidence="13 14">
    <name type="scientific">Legionella drancourtii LLAP12</name>
    <dbReference type="NCBI Taxonomy" id="658187"/>
    <lineage>
        <taxon>Bacteria</taxon>
        <taxon>Pseudomonadati</taxon>
        <taxon>Pseudomonadota</taxon>
        <taxon>Gammaproteobacteria</taxon>
        <taxon>Legionellales</taxon>
        <taxon>Legionellaceae</taxon>
        <taxon>Legionella</taxon>
    </lineage>
</organism>
<reference evidence="13 14" key="1">
    <citation type="journal article" date="2011" name="BMC Genomics">
        <title>Insight into cross-talk between intra-amoebal pathogens.</title>
        <authorList>
            <person name="Gimenez G."/>
            <person name="Bertelli C."/>
            <person name="Moliner C."/>
            <person name="Robert C."/>
            <person name="Raoult D."/>
            <person name="Fournier P.E."/>
            <person name="Greub G."/>
        </authorList>
    </citation>
    <scope>NUCLEOTIDE SEQUENCE [LARGE SCALE GENOMIC DNA]</scope>
    <source>
        <strain evidence="13 14">LLAP12</strain>
    </source>
</reference>
<keyword evidence="5 11" id="KW-0963">Cytoplasm</keyword>
<comment type="catalytic activity">
    <reaction evidence="11">
        <text>GMP + ATP = GDP + ADP</text>
        <dbReference type="Rhea" id="RHEA:20780"/>
        <dbReference type="ChEBI" id="CHEBI:30616"/>
        <dbReference type="ChEBI" id="CHEBI:58115"/>
        <dbReference type="ChEBI" id="CHEBI:58189"/>
        <dbReference type="ChEBI" id="CHEBI:456216"/>
        <dbReference type="EC" id="2.7.4.8"/>
    </reaction>
</comment>
<comment type="subcellular location">
    <subcellularLocation>
        <location evidence="1 11">Cytoplasm</location>
    </subcellularLocation>
</comment>
<dbReference type="HAMAP" id="MF_00328">
    <property type="entry name" value="Guanylate_kinase"/>
    <property type="match status" value="1"/>
</dbReference>
<keyword evidence="6 11" id="KW-0808">Transferase</keyword>
<dbReference type="InterPro" id="IPR017665">
    <property type="entry name" value="Guanylate_kinase"/>
</dbReference>